<dbReference type="WBParaSite" id="nRc.2.0.1.t42324-RA">
    <property type="protein sequence ID" value="nRc.2.0.1.t42324-RA"/>
    <property type="gene ID" value="nRc.2.0.1.g42324"/>
</dbReference>
<evidence type="ECO:0000313" key="1">
    <source>
        <dbReference type="Proteomes" id="UP000887565"/>
    </source>
</evidence>
<dbReference type="Proteomes" id="UP000887565">
    <property type="component" value="Unplaced"/>
</dbReference>
<protein>
    <submittedName>
        <fullName evidence="2">Uncharacterized protein</fullName>
    </submittedName>
</protein>
<evidence type="ECO:0000313" key="2">
    <source>
        <dbReference type="WBParaSite" id="nRc.2.0.1.t42324-RA"/>
    </source>
</evidence>
<proteinExistence type="predicted"/>
<sequence length="77" mass="8253">MHYGDGLQAARPIEWVDGYNVFGCTGSVGDHKRSDEVGLDFFGLARVGQKNKVVDGEITFSSLAVEIFLADGSGCIE</sequence>
<dbReference type="AlphaFoldDB" id="A0A915KU62"/>
<name>A0A915KU62_ROMCU</name>
<keyword evidence="1" id="KW-1185">Reference proteome</keyword>
<accession>A0A915KU62</accession>
<reference evidence="2" key="1">
    <citation type="submission" date="2022-11" db="UniProtKB">
        <authorList>
            <consortium name="WormBaseParasite"/>
        </authorList>
    </citation>
    <scope>IDENTIFICATION</scope>
</reference>
<organism evidence="1 2">
    <name type="scientific">Romanomermis culicivorax</name>
    <name type="common">Nematode worm</name>
    <dbReference type="NCBI Taxonomy" id="13658"/>
    <lineage>
        <taxon>Eukaryota</taxon>
        <taxon>Metazoa</taxon>
        <taxon>Ecdysozoa</taxon>
        <taxon>Nematoda</taxon>
        <taxon>Enoplea</taxon>
        <taxon>Dorylaimia</taxon>
        <taxon>Mermithida</taxon>
        <taxon>Mermithoidea</taxon>
        <taxon>Mermithidae</taxon>
        <taxon>Romanomermis</taxon>
    </lineage>
</organism>